<dbReference type="GO" id="GO:0003676">
    <property type="term" value="F:nucleic acid binding"/>
    <property type="evidence" value="ECO:0007669"/>
    <property type="project" value="InterPro"/>
</dbReference>
<dbReference type="InterPro" id="IPR036397">
    <property type="entry name" value="RNaseH_sf"/>
</dbReference>
<name>A0A9Q3BLJ5_9BASI</name>
<evidence type="ECO:0000313" key="2">
    <source>
        <dbReference type="Proteomes" id="UP000765509"/>
    </source>
</evidence>
<sequence length="148" mass="17206">MLLTKLAFSTAYHPQTDVLAERMIQTMDEIIRRLLEFQLTEEFSRKHPVFPASLVKPYHKTGEDEFPSRGNNPTPQDIVEVEESSGPVNKIINARKIHLNAKDHRQYVIRFKNQTADKAKWKAEDSIQDGYPHLRRLRASRKASQSHQ</sequence>
<dbReference type="InterPro" id="IPR016197">
    <property type="entry name" value="Chromo-like_dom_sf"/>
</dbReference>
<evidence type="ECO:0000313" key="1">
    <source>
        <dbReference type="EMBL" id="MBW0467010.1"/>
    </source>
</evidence>
<proteinExistence type="predicted"/>
<dbReference type="SUPFAM" id="SSF54160">
    <property type="entry name" value="Chromo domain-like"/>
    <property type="match status" value="1"/>
</dbReference>
<keyword evidence="2" id="KW-1185">Reference proteome</keyword>
<evidence type="ECO:0008006" key="3">
    <source>
        <dbReference type="Google" id="ProtNLM"/>
    </source>
</evidence>
<comment type="caution">
    <text evidence="1">The sequence shown here is derived from an EMBL/GenBank/DDBJ whole genome shotgun (WGS) entry which is preliminary data.</text>
</comment>
<dbReference type="AlphaFoldDB" id="A0A9Q3BLJ5"/>
<dbReference type="Proteomes" id="UP000765509">
    <property type="component" value="Unassembled WGS sequence"/>
</dbReference>
<dbReference type="EMBL" id="AVOT02001458">
    <property type="protein sequence ID" value="MBW0467010.1"/>
    <property type="molecule type" value="Genomic_DNA"/>
</dbReference>
<gene>
    <name evidence="1" type="ORF">O181_006725</name>
</gene>
<accession>A0A9Q3BLJ5</accession>
<dbReference type="Gene3D" id="3.30.420.10">
    <property type="entry name" value="Ribonuclease H-like superfamily/Ribonuclease H"/>
    <property type="match status" value="1"/>
</dbReference>
<protein>
    <recommendedName>
        <fullName evidence="3">Chromo domain-containing protein</fullName>
    </recommendedName>
</protein>
<reference evidence="1" key="1">
    <citation type="submission" date="2021-03" db="EMBL/GenBank/DDBJ databases">
        <title>Draft genome sequence of rust myrtle Austropuccinia psidii MF-1, a brazilian biotype.</title>
        <authorList>
            <person name="Quecine M.C."/>
            <person name="Pachon D.M.R."/>
            <person name="Bonatelli M.L."/>
            <person name="Correr F.H."/>
            <person name="Franceschini L.M."/>
            <person name="Leite T.F."/>
            <person name="Margarido G.R.A."/>
            <person name="Almeida C.A."/>
            <person name="Ferrarezi J.A."/>
            <person name="Labate C.A."/>
        </authorList>
    </citation>
    <scope>NUCLEOTIDE SEQUENCE</scope>
    <source>
        <strain evidence="1">MF-1</strain>
    </source>
</reference>
<organism evidence="1 2">
    <name type="scientific">Austropuccinia psidii MF-1</name>
    <dbReference type="NCBI Taxonomy" id="1389203"/>
    <lineage>
        <taxon>Eukaryota</taxon>
        <taxon>Fungi</taxon>
        <taxon>Dikarya</taxon>
        <taxon>Basidiomycota</taxon>
        <taxon>Pucciniomycotina</taxon>
        <taxon>Pucciniomycetes</taxon>
        <taxon>Pucciniales</taxon>
        <taxon>Sphaerophragmiaceae</taxon>
        <taxon>Austropuccinia</taxon>
    </lineage>
</organism>
<dbReference type="OrthoDB" id="3929326at2759"/>